<proteinExistence type="predicted"/>
<dbReference type="EMBL" id="BLXT01003145">
    <property type="protein sequence ID" value="GFO00779.1"/>
    <property type="molecule type" value="Genomic_DNA"/>
</dbReference>
<evidence type="ECO:0000313" key="3">
    <source>
        <dbReference type="Proteomes" id="UP000735302"/>
    </source>
</evidence>
<evidence type="ECO:0000313" key="2">
    <source>
        <dbReference type="EMBL" id="GFO00779.1"/>
    </source>
</evidence>
<organism evidence="2 3">
    <name type="scientific">Plakobranchus ocellatus</name>
    <dbReference type="NCBI Taxonomy" id="259542"/>
    <lineage>
        <taxon>Eukaryota</taxon>
        <taxon>Metazoa</taxon>
        <taxon>Spiralia</taxon>
        <taxon>Lophotrochozoa</taxon>
        <taxon>Mollusca</taxon>
        <taxon>Gastropoda</taxon>
        <taxon>Heterobranchia</taxon>
        <taxon>Euthyneura</taxon>
        <taxon>Panpulmonata</taxon>
        <taxon>Sacoglossa</taxon>
        <taxon>Placobranchoidea</taxon>
        <taxon>Plakobranchidae</taxon>
        <taxon>Plakobranchus</taxon>
    </lineage>
</organism>
<keyword evidence="3" id="KW-1185">Reference proteome</keyword>
<reference evidence="2 3" key="1">
    <citation type="journal article" date="2021" name="Elife">
        <title>Chloroplast acquisition without the gene transfer in kleptoplastic sea slugs, Plakobranchus ocellatus.</title>
        <authorList>
            <person name="Maeda T."/>
            <person name="Takahashi S."/>
            <person name="Yoshida T."/>
            <person name="Shimamura S."/>
            <person name="Takaki Y."/>
            <person name="Nagai Y."/>
            <person name="Toyoda A."/>
            <person name="Suzuki Y."/>
            <person name="Arimoto A."/>
            <person name="Ishii H."/>
            <person name="Satoh N."/>
            <person name="Nishiyama T."/>
            <person name="Hasebe M."/>
            <person name="Maruyama T."/>
            <person name="Minagawa J."/>
            <person name="Obokata J."/>
            <person name="Shigenobu S."/>
        </authorList>
    </citation>
    <scope>NUCLEOTIDE SEQUENCE [LARGE SCALE GENOMIC DNA]</scope>
</reference>
<protein>
    <submittedName>
        <fullName evidence="2">Uncharacterized protein</fullName>
    </submittedName>
</protein>
<accession>A0AAV4A3K2</accession>
<name>A0AAV4A3K2_9GAST</name>
<sequence length="140" mass="15539">MPRPREGEETPPPRFEHPHKRFKALHGIQIKAVAFVALATVNCEETNDWKNTTLIKDLHAGFVTPAPSGNEEEISSLDIDRIEVEQLKSQHAMPSADDLFETDDSDLVTSATLTEEEIVSSIEHQDPGARQTPLTTRRGG</sequence>
<evidence type="ECO:0000256" key="1">
    <source>
        <dbReference type="SAM" id="MobiDB-lite"/>
    </source>
</evidence>
<dbReference type="Proteomes" id="UP000735302">
    <property type="component" value="Unassembled WGS sequence"/>
</dbReference>
<comment type="caution">
    <text evidence="2">The sequence shown here is derived from an EMBL/GenBank/DDBJ whole genome shotgun (WGS) entry which is preliminary data.</text>
</comment>
<dbReference type="AlphaFoldDB" id="A0AAV4A3K2"/>
<feature type="region of interest" description="Disordered" evidence="1">
    <location>
        <begin position="117"/>
        <end position="140"/>
    </location>
</feature>
<gene>
    <name evidence="2" type="ORF">PoB_002728400</name>
</gene>